<keyword evidence="2 5" id="KW-0812">Transmembrane</keyword>
<accession>A0ABT1EWD8</accession>
<comment type="similarity">
    <text evidence="5">Belongs to the UPF0391 family.</text>
</comment>
<proteinExistence type="inferred from homology"/>
<dbReference type="PIRSF" id="PIRSF036466">
    <property type="entry name" value="UCP036466"/>
    <property type="match status" value="1"/>
</dbReference>
<evidence type="ECO:0000256" key="2">
    <source>
        <dbReference type="ARBA" id="ARBA00022692"/>
    </source>
</evidence>
<evidence type="ECO:0000313" key="6">
    <source>
        <dbReference type="EMBL" id="MCP1257269.1"/>
    </source>
</evidence>
<keyword evidence="7" id="KW-1185">Reference proteome</keyword>
<feature type="transmembrane region" description="Helical" evidence="5">
    <location>
        <begin position="29"/>
        <end position="52"/>
    </location>
</feature>
<dbReference type="EMBL" id="JAMYZZ010000001">
    <property type="protein sequence ID" value="MCP1257269.1"/>
    <property type="molecule type" value="Genomic_DNA"/>
</dbReference>
<gene>
    <name evidence="6" type="ORF">NKW50_01520</name>
</gene>
<protein>
    <recommendedName>
        <fullName evidence="5">UPF0391 membrane protein NKW50_01520</fullName>
    </recommendedName>
</protein>
<evidence type="ECO:0000313" key="7">
    <source>
        <dbReference type="Proteomes" id="UP001523528"/>
    </source>
</evidence>
<comment type="caution">
    <text evidence="6">The sequence shown here is derived from an EMBL/GenBank/DDBJ whole genome shotgun (WGS) entry which is preliminary data.</text>
</comment>
<dbReference type="HAMAP" id="MF_01361">
    <property type="entry name" value="UPF0391"/>
    <property type="match status" value="1"/>
</dbReference>
<evidence type="ECO:0000256" key="5">
    <source>
        <dbReference type="HAMAP-Rule" id="MF_01361"/>
    </source>
</evidence>
<keyword evidence="1 5" id="KW-1003">Cell membrane</keyword>
<organism evidence="6 7">
    <name type="scientific">Acetobacter lambici</name>
    <dbReference type="NCBI Taxonomy" id="1332824"/>
    <lineage>
        <taxon>Bacteria</taxon>
        <taxon>Pseudomonadati</taxon>
        <taxon>Pseudomonadota</taxon>
        <taxon>Alphaproteobacteria</taxon>
        <taxon>Acetobacterales</taxon>
        <taxon>Acetobacteraceae</taxon>
        <taxon>Acetobacter</taxon>
    </lineage>
</organism>
<evidence type="ECO:0000256" key="1">
    <source>
        <dbReference type="ARBA" id="ARBA00022475"/>
    </source>
</evidence>
<comment type="subcellular location">
    <subcellularLocation>
        <location evidence="5">Cell membrane</location>
        <topology evidence="5">Single-pass membrane protein</topology>
    </subcellularLocation>
</comment>
<reference evidence="6 7" key="1">
    <citation type="submission" date="2022-06" db="EMBL/GenBank/DDBJ databases">
        <title>Acetobacer genomes from food samples.</title>
        <authorList>
            <person name="Sombolestani A."/>
        </authorList>
    </citation>
    <scope>NUCLEOTIDE SEQUENCE [LARGE SCALE GENOMIC DNA]</scope>
    <source>
        <strain evidence="6 7">R-83285</strain>
    </source>
</reference>
<name>A0ABT1EWD8_9PROT</name>
<keyword evidence="4 5" id="KW-0472">Membrane</keyword>
<dbReference type="NCBIfam" id="NF010234">
    <property type="entry name" value="PRK13682.2-5"/>
    <property type="match status" value="1"/>
</dbReference>
<keyword evidence="3 5" id="KW-1133">Transmembrane helix</keyword>
<dbReference type="Pfam" id="PF07043">
    <property type="entry name" value="DUF1328"/>
    <property type="match status" value="1"/>
</dbReference>
<dbReference type="InterPro" id="IPR009760">
    <property type="entry name" value="DUF1328"/>
</dbReference>
<evidence type="ECO:0000256" key="3">
    <source>
        <dbReference type="ARBA" id="ARBA00022989"/>
    </source>
</evidence>
<sequence>MLKLALFFLVISLVAGLFGFGGIASASAGMAKILFFIAIVLFVVFLVVALLAGRAVMK</sequence>
<dbReference type="Proteomes" id="UP001523528">
    <property type="component" value="Unassembled WGS sequence"/>
</dbReference>
<dbReference type="RefSeq" id="WP_165990613.1">
    <property type="nucleotide sequence ID" value="NZ_JAMYZY010000001.1"/>
</dbReference>
<evidence type="ECO:0000256" key="4">
    <source>
        <dbReference type="ARBA" id="ARBA00023136"/>
    </source>
</evidence>